<dbReference type="EMBL" id="LUTY01002457">
    <property type="protein sequence ID" value="OAD20338.1"/>
    <property type="molecule type" value="Genomic_DNA"/>
</dbReference>
<evidence type="ECO:0000313" key="1">
    <source>
        <dbReference type="EMBL" id="OAD20338.1"/>
    </source>
</evidence>
<comment type="caution">
    <text evidence="1">The sequence shown here is derived from an EMBL/GenBank/DDBJ whole genome shotgun (WGS) entry which is preliminary data.</text>
</comment>
<proteinExistence type="predicted"/>
<evidence type="ECO:0000313" key="2">
    <source>
        <dbReference type="Proteomes" id="UP000076962"/>
    </source>
</evidence>
<gene>
    <name evidence="1" type="ORF">THIOM_003968</name>
</gene>
<keyword evidence="2" id="KW-1185">Reference proteome</keyword>
<sequence length="51" mass="6243">MYQGVFYPQRFPSNFPQLRKYLSSISSFMFLKKKRERYFGVQDLSWTILVN</sequence>
<accession>A0A176RXC0</accession>
<dbReference type="AlphaFoldDB" id="A0A176RXC0"/>
<reference evidence="1 2" key="1">
    <citation type="submission" date="2016-05" db="EMBL/GenBank/DDBJ databases">
        <title>Single-cell genome of chain-forming Candidatus Thiomargarita nelsonii and comparison to other large sulfur-oxidizing bacteria.</title>
        <authorList>
            <person name="Winkel M."/>
            <person name="Salman V."/>
            <person name="Woyke T."/>
            <person name="Schulz-Vogt H."/>
            <person name="Richter M."/>
            <person name="Flood B."/>
            <person name="Bailey J."/>
            <person name="Amann R."/>
            <person name="Mussmann M."/>
        </authorList>
    </citation>
    <scope>NUCLEOTIDE SEQUENCE [LARGE SCALE GENOMIC DNA]</scope>
    <source>
        <strain evidence="1 2">THI036</strain>
    </source>
</reference>
<dbReference type="Proteomes" id="UP000076962">
    <property type="component" value="Unassembled WGS sequence"/>
</dbReference>
<name>A0A176RXC0_9GAMM</name>
<protein>
    <submittedName>
        <fullName evidence="1">Uncharacterized protein</fullName>
    </submittedName>
</protein>
<organism evidence="1 2">
    <name type="scientific">Candidatus Thiomargarita nelsonii</name>
    <dbReference type="NCBI Taxonomy" id="1003181"/>
    <lineage>
        <taxon>Bacteria</taxon>
        <taxon>Pseudomonadati</taxon>
        <taxon>Pseudomonadota</taxon>
        <taxon>Gammaproteobacteria</taxon>
        <taxon>Thiotrichales</taxon>
        <taxon>Thiotrichaceae</taxon>
        <taxon>Thiomargarita</taxon>
    </lineage>
</organism>